<dbReference type="PROSITE" id="PS50022">
    <property type="entry name" value="FA58C_3"/>
    <property type="match status" value="7"/>
</dbReference>
<dbReference type="OrthoDB" id="6437241at2759"/>
<keyword evidence="6" id="KW-0472">Membrane</keyword>
<dbReference type="SMART" id="SM00192">
    <property type="entry name" value="LDLa"/>
    <property type="match status" value="1"/>
</dbReference>
<dbReference type="InterPro" id="IPR008979">
    <property type="entry name" value="Galactose-bd-like_sf"/>
</dbReference>
<feature type="region of interest" description="Disordered" evidence="8">
    <location>
        <begin position="651"/>
        <end position="671"/>
    </location>
</feature>
<dbReference type="PANTHER" id="PTHR46806:SF5">
    <property type="entry name" value="F5_8 TYPE C DOMAIN-CONTAINING PROTEIN"/>
    <property type="match status" value="1"/>
</dbReference>
<dbReference type="PROSITE" id="PS50184">
    <property type="entry name" value="VWFC_2"/>
    <property type="match status" value="1"/>
</dbReference>
<feature type="domain" description="F5/8 type C" evidence="9">
    <location>
        <begin position="504"/>
        <end position="555"/>
    </location>
</feature>
<evidence type="ECO:0000256" key="2">
    <source>
        <dbReference type="ARBA" id="ARBA00004239"/>
    </source>
</evidence>
<name>A0A4Y2ICC3_ARAVE</name>
<evidence type="ECO:0000256" key="3">
    <source>
        <dbReference type="ARBA" id="ARBA00009456"/>
    </source>
</evidence>
<dbReference type="SUPFAM" id="SSF49785">
    <property type="entry name" value="Galactose-binding domain-like"/>
    <property type="match status" value="6"/>
</dbReference>
<feature type="domain" description="F5/8 type C" evidence="9">
    <location>
        <begin position="557"/>
        <end position="600"/>
    </location>
</feature>
<dbReference type="Proteomes" id="UP000499080">
    <property type="component" value="Unassembled WGS sequence"/>
</dbReference>
<evidence type="ECO:0000256" key="6">
    <source>
        <dbReference type="ARBA" id="ARBA00023136"/>
    </source>
</evidence>
<organism evidence="12 13">
    <name type="scientific">Araneus ventricosus</name>
    <name type="common">Orbweaver spider</name>
    <name type="synonym">Epeira ventricosa</name>
    <dbReference type="NCBI Taxonomy" id="182803"/>
    <lineage>
        <taxon>Eukaryota</taxon>
        <taxon>Metazoa</taxon>
        <taxon>Ecdysozoa</taxon>
        <taxon>Arthropoda</taxon>
        <taxon>Chelicerata</taxon>
        <taxon>Arachnida</taxon>
        <taxon>Araneae</taxon>
        <taxon>Araneomorphae</taxon>
        <taxon>Entelegynae</taxon>
        <taxon>Araneoidea</taxon>
        <taxon>Araneidae</taxon>
        <taxon>Araneus</taxon>
    </lineage>
</organism>
<dbReference type="CDD" id="cd00112">
    <property type="entry name" value="LDLa"/>
    <property type="match status" value="1"/>
</dbReference>
<feature type="domain" description="VWFD" evidence="11">
    <location>
        <begin position="948"/>
        <end position="1076"/>
    </location>
</feature>
<dbReference type="SUPFAM" id="SSF57424">
    <property type="entry name" value="LDL receptor-like module"/>
    <property type="match status" value="1"/>
</dbReference>
<comment type="similarity">
    <text evidence="3">Belongs to the thrombospondin family.</text>
</comment>
<keyword evidence="7" id="KW-1015">Disulfide bond</keyword>
<evidence type="ECO:0000256" key="7">
    <source>
        <dbReference type="ARBA" id="ARBA00023157"/>
    </source>
</evidence>
<dbReference type="CDD" id="cd00057">
    <property type="entry name" value="FA58C"/>
    <property type="match status" value="4"/>
</dbReference>
<evidence type="ECO:0000256" key="4">
    <source>
        <dbReference type="ARBA" id="ARBA00022525"/>
    </source>
</evidence>
<evidence type="ECO:0000313" key="13">
    <source>
        <dbReference type="Proteomes" id="UP000499080"/>
    </source>
</evidence>
<evidence type="ECO:0000259" key="11">
    <source>
        <dbReference type="PROSITE" id="PS51233"/>
    </source>
</evidence>
<accession>A0A4Y2ICC3</accession>
<feature type="compositionally biased region" description="Polar residues" evidence="8">
    <location>
        <begin position="520"/>
        <end position="545"/>
    </location>
</feature>
<feature type="region of interest" description="Disordered" evidence="8">
    <location>
        <begin position="515"/>
        <end position="545"/>
    </location>
</feature>
<dbReference type="PROSITE" id="PS51233">
    <property type="entry name" value="VWFD"/>
    <property type="match status" value="1"/>
</dbReference>
<feature type="domain" description="F5/8 type C" evidence="9">
    <location>
        <begin position="1"/>
        <end position="45"/>
    </location>
</feature>
<dbReference type="PROSITE" id="PS01286">
    <property type="entry name" value="FA58C_2"/>
    <property type="match status" value="3"/>
</dbReference>
<feature type="domain" description="F5/8 type C" evidence="9">
    <location>
        <begin position="202"/>
        <end position="347"/>
    </location>
</feature>
<evidence type="ECO:0000259" key="10">
    <source>
        <dbReference type="PROSITE" id="PS50184"/>
    </source>
</evidence>
<dbReference type="GO" id="GO:0012505">
    <property type="term" value="C:endomembrane system"/>
    <property type="evidence" value="ECO:0007669"/>
    <property type="project" value="UniProtKB-SubCell"/>
</dbReference>
<dbReference type="InterPro" id="IPR001007">
    <property type="entry name" value="VWF_dom"/>
</dbReference>
<dbReference type="Gene3D" id="2.60.120.260">
    <property type="entry name" value="Galactose-binding domain-like"/>
    <property type="match status" value="7"/>
</dbReference>
<dbReference type="GO" id="GO:0038023">
    <property type="term" value="F:signaling receptor activity"/>
    <property type="evidence" value="ECO:0007669"/>
    <property type="project" value="TreeGrafter"/>
</dbReference>
<dbReference type="GO" id="GO:0007155">
    <property type="term" value="P:cell adhesion"/>
    <property type="evidence" value="ECO:0007669"/>
    <property type="project" value="UniProtKB-KW"/>
</dbReference>
<keyword evidence="13" id="KW-1185">Reference proteome</keyword>
<dbReference type="PANTHER" id="PTHR46806">
    <property type="entry name" value="F5/8 TYPE C DOMAIN-CONTAINING PROTEIN"/>
    <property type="match status" value="1"/>
</dbReference>
<dbReference type="InterPro" id="IPR036055">
    <property type="entry name" value="LDL_receptor-like_sf"/>
</dbReference>
<feature type="domain" description="F5/8 type C" evidence="9">
    <location>
        <begin position="51"/>
        <end position="196"/>
    </location>
</feature>
<dbReference type="InterPro" id="IPR001846">
    <property type="entry name" value="VWF_type-D"/>
</dbReference>
<evidence type="ECO:0000256" key="5">
    <source>
        <dbReference type="ARBA" id="ARBA00022889"/>
    </source>
</evidence>
<dbReference type="GO" id="GO:0005886">
    <property type="term" value="C:plasma membrane"/>
    <property type="evidence" value="ECO:0007669"/>
    <property type="project" value="TreeGrafter"/>
</dbReference>
<evidence type="ECO:0000259" key="9">
    <source>
        <dbReference type="PROSITE" id="PS50022"/>
    </source>
</evidence>
<evidence type="ECO:0000313" key="12">
    <source>
        <dbReference type="EMBL" id="GBM75367.1"/>
    </source>
</evidence>
<dbReference type="AlphaFoldDB" id="A0A4Y2ICC3"/>
<feature type="domain" description="F5/8 type C" evidence="9">
    <location>
        <begin position="633"/>
        <end position="782"/>
    </location>
</feature>
<feature type="non-terminal residue" evidence="12">
    <location>
        <position position="1"/>
    </location>
</feature>
<gene>
    <name evidence="12" type="primary">MFGE8</name>
    <name evidence="12" type="ORF">AVEN_207263_1</name>
</gene>
<feature type="domain" description="F5/8 type C" evidence="9">
    <location>
        <begin position="353"/>
        <end position="498"/>
    </location>
</feature>
<keyword evidence="4" id="KW-0964">Secreted</keyword>
<protein>
    <submittedName>
        <fullName evidence="12">Lactadherin</fullName>
    </submittedName>
</protein>
<proteinExistence type="inferred from homology"/>
<dbReference type="PROSITE" id="PS01285">
    <property type="entry name" value="FA58C_1"/>
    <property type="match status" value="2"/>
</dbReference>
<dbReference type="GO" id="GO:0005576">
    <property type="term" value="C:extracellular region"/>
    <property type="evidence" value="ECO:0007669"/>
    <property type="project" value="UniProtKB-SubCell"/>
</dbReference>
<dbReference type="InterPro" id="IPR002172">
    <property type="entry name" value="LDrepeatLR_classA_rpt"/>
</dbReference>
<evidence type="ECO:0000256" key="8">
    <source>
        <dbReference type="SAM" id="MobiDB-lite"/>
    </source>
</evidence>
<dbReference type="Pfam" id="PF00754">
    <property type="entry name" value="F5_F8_type_C"/>
    <property type="match status" value="4"/>
</dbReference>
<dbReference type="SMART" id="SM00231">
    <property type="entry name" value="FA58C"/>
    <property type="match status" value="5"/>
</dbReference>
<keyword evidence="5" id="KW-0130">Cell adhesion</keyword>
<dbReference type="EMBL" id="BGPR01002553">
    <property type="protein sequence ID" value="GBM75367.1"/>
    <property type="molecule type" value="Genomic_DNA"/>
</dbReference>
<dbReference type="InterPro" id="IPR000421">
    <property type="entry name" value="FA58C"/>
</dbReference>
<dbReference type="InterPro" id="IPR050633">
    <property type="entry name" value="Neuropilin_MCO_CoagFactor"/>
</dbReference>
<evidence type="ECO:0000256" key="1">
    <source>
        <dbReference type="ARBA" id="ARBA00004184"/>
    </source>
</evidence>
<comment type="caution">
    <text evidence="12">The sequence shown here is derived from an EMBL/GenBank/DDBJ whole genome shotgun (WGS) entry which is preliminary data.</text>
</comment>
<comment type="subcellular location">
    <subcellularLocation>
        <location evidence="1">Endomembrane system</location>
        <topology evidence="1">Peripheral membrane protein</topology>
    </subcellularLocation>
    <subcellularLocation>
        <location evidence="2">Secreted</location>
        <location evidence="2">Extracellular space</location>
    </subcellularLocation>
</comment>
<dbReference type="Pfam" id="PF00094">
    <property type="entry name" value="VWD"/>
    <property type="match status" value="1"/>
</dbReference>
<dbReference type="FunFam" id="2.60.120.260:FF:000016">
    <property type="entry name" value="Contactin-associated protein-like 4 isoform 1"/>
    <property type="match status" value="1"/>
</dbReference>
<feature type="domain" description="VWFC" evidence="10">
    <location>
        <begin position="834"/>
        <end position="892"/>
    </location>
</feature>
<sequence>EFSANYDQFSEVTNELPATVRLRYLRIQPTNWKNWISMQIEILGCHRPLPCREPLGADDGIISNYQLTASSKFSDLKSASHGRFSSFSSWTPAKYDKDQFLQIDLLEPVLVTGIITKGDPDVQQWVKSYYVGYSNDSINWRKVENINGRAKEFTGNTDQDSPVINIFPISVISRYVRVLPTKWHRMPSLRVSLLGCKKEEVCLEPMGLENSVLSDAQITASSSLDWTTSPSHARISDRGGWVADSYDEDPYLQVDFLEPRNVSAVVTKGIEANDYKVTKYKVTYSDDADKWLPVTDDDGNVIEFPGNEESESPVVNVFPDLVEARYVRIWPLDYENKVGLRLEILGCYHPYVCQEALGMKSGAIYDFQITASSSLNPELSPVNARLDSDTAWVPDLDDEDPYIQVDLIVPTNITGLMTRGRNDANEWVSIYEIAYSDDGVKWKSPGGDTDYVVAYKANYDNESPVTSVFETEIVARFLRIQPSLYERKIALRFEILGCFEEKVCMEPMGLENGMLPEGQITASSSKSESTNPRQVELNSETSWSAATTEEPQFLQEFTGNADQDSPVINVLPETVEAQYVKIVPTDWKNWISLRAEILGCYHPYEPIMTTTLPPDAVLPSLGPSELIPFVDTCPHSDEIEGSLLEDARIEASSSIPEGGPSRIPLDTPGDSRRSGGWVPRVDDLHPVLVIELPEMKLLTAIDIQGREDEENWVKSFRVIGSEDKKTWLPVFGPDGHEVIEGNRDQKSIVTRHFKTPMTVKYVKIVPESWHRWPSLRLDLKGCPAAEATTITPTEEGLQLCPELMDEPNLAENCPEKCPLGMLCNGEKCVDPVDCSCVHDGKIFKVSDRVVDESCRQCDCVLGGHSVCTEKVCPPCPEDERPVLDDDCTCSCEACNDFEKMCPTNHKCIPKQRWCDGIIDCPDDEMDCIYTSTQPTELLPIIPPEPENATCDVMGKHIKTFDGQDITYEICHHTVMKDIANGIFNATLHKECDFAGDCKHWLELKHRNHNIKVFSDLIVEFNGHNYTASQLPKLGRKNKAKNLVIQKVGDQIVIKSLAKGYTVSYDNKAHLKIEVST</sequence>
<reference evidence="12 13" key="1">
    <citation type="journal article" date="2019" name="Sci. Rep.">
        <title>Orb-weaving spider Araneus ventricosus genome elucidates the spidroin gene catalogue.</title>
        <authorList>
            <person name="Kono N."/>
            <person name="Nakamura H."/>
            <person name="Ohtoshi R."/>
            <person name="Moran D.A.P."/>
            <person name="Shinohara A."/>
            <person name="Yoshida Y."/>
            <person name="Fujiwara M."/>
            <person name="Mori M."/>
            <person name="Tomita M."/>
            <person name="Arakawa K."/>
        </authorList>
    </citation>
    <scope>NUCLEOTIDE SEQUENCE [LARGE SCALE GENOMIC DNA]</scope>
</reference>